<comment type="caution">
    <text evidence="1">The sequence shown here is derived from an EMBL/GenBank/DDBJ whole genome shotgun (WGS) entry which is preliminary data.</text>
</comment>
<keyword evidence="2" id="KW-1185">Reference proteome</keyword>
<dbReference type="Proteomes" id="UP000004440">
    <property type="component" value="Unassembled WGS sequence"/>
</dbReference>
<organism evidence="1 2">
    <name type="scientific">Nitrosarchaeum koreense MY1</name>
    <dbReference type="NCBI Taxonomy" id="1001994"/>
    <lineage>
        <taxon>Archaea</taxon>
        <taxon>Nitrososphaerota</taxon>
        <taxon>Nitrososphaeria</taxon>
        <taxon>Nitrosopumilales</taxon>
        <taxon>Nitrosopumilaceae</taxon>
        <taxon>Nitrosarchaeum</taxon>
    </lineage>
</organism>
<sequence length="63" mass="7397">MRIESCRKCGETLEVNKKCSVCKKENEFFCHKCGFITVEQIHSQCMLIDSRCKLLEIPIQKMK</sequence>
<gene>
    <name evidence="1" type="ORF">MY1_0266</name>
</gene>
<dbReference type="EMBL" id="AFPU01000001">
    <property type="protein sequence ID" value="EGP93039.1"/>
    <property type="molecule type" value="Genomic_DNA"/>
</dbReference>
<protein>
    <submittedName>
        <fullName evidence="1">Uncharacterized protein</fullName>
    </submittedName>
</protein>
<reference evidence="1 2" key="1">
    <citation type="journal article" date="2011" name="J. Bacteriol.">
        <title>Genome Sequence of an Ammonia-Oxidizing Soil Archaeon, "Candidatus Nitrosoarchaeum koreensis" MY1.</title>
        <authorList>
            <person name="Kim B.K."/>
            <person name="Jung M.Y."/>
            <person name="Yu D.S."/>
            <person name="Park S.J."/>
            <person name="Oh T.K."/>
            <person name="Rhee S.K."/>
            <person name="Kim J.F."/>
        </authorList>
    </citation>
    <scope>NUCLEOTIDE SEQUENCE [LARGE SCALE GENOMIC DNA]</scope>
    <source>
        <strain evidence="1 2">MY1</strain>
    </source>
</reference>
<accession>F9CU36</accession>
<dbReference type="AlphaFoldDB" id="F9CU36"/>
<evidence type="ECO:0000313" key="1">
    <source>
        <dbReference type="EMBL" id="EGP93039.1"/>
    </source>
</evidence>
<dbReference type="STRING" id="1001994.MY1_0266"/>
<name>F9CU36_9ARCH</name>
<evidence type="ECO:0000313" key="2">
    <source>
        <dbReference type="Proteomes" id="UP000004440"/>
    </source>
</evidence>
<proteinExistence type="predicted"/>